<reference evidence="1" key="1">
    <citation type="submission" date="2018-09" db="EMBL/GenBank/DDBJ databases">
        <title>A genomic encyclopedia of anaerobic methanotrophic archaea.</title>
        <authorList>
            <person name="Skennerton C.T."/>
            <person name="Chadwick G.L."/>
            <person name="Laso-Perez R."/>
            <person name="Leu A.O."/>
            <person name="Speth D.R."/>
            <person name="Yu H."/>
            <person name="Morgan-Lang C."/>
            <person name="Hatzenpichler R."/>
            <person name="Goudeau D."/>
            <person name="Malmstrom R."/>
            <person name="Woyke T."/>
            <person name="Hallam S."/>
            <person name="Tyson G.W."/>
            <person name="Wegener G."/>
            <person name="Boetius A."/>
            <person name="Orphan V.J."/>
        </authorList>
    </citation>
    <scope>NUCLEOTIDE SEQUENCE</scope>
    <source>
        <strain evidence="1">CONS3730D10UFb2</strain>
    </source>
</reference>
<comment type="caution">
    <text evidence="1">The sequence shown here is derived from an EMBL/GenBank/DDBJ whole genome shotgun (WGS) entry which is preliminary data.</text>
</comment>
<name>A0AC61S9M5_9EURY</name>
<accession>A0AC61S9M5</accession>
<dbReference type="EMBL" id="QYBA01000201">
    <property type="protein sequence ID" value="TKY91405.1"/>
    <property type="molecule type" value="Genomic_DNA"/>
</dbReference>
<sequence>AAKTQNYSGFIKFKSPQYWRKLGQTRTKRNIRDSTATKIGVLCHLSKKNVRSDLIWFFKCMMKSKRHSIGLSVELDLNPDEIAFLLDTRTTTKKVKQIYDVAQEIIIENLEHNVEVFGGFGYKADNQQNNKIEEEVIEQVTDEQEDTEKGSQKSLFDF</sequence>
<organism evidence="1 2">
    <name type="scientific">Candidatus Methanomarinus sp</name>
    <dbReference type="NCBI Taxonomy" id="3386244"/>
    <lineage>
        <taxon>Archaea</taxon>
        <taxon>Methanobacteriati</taxon>
        <taxon>Methanobacteriota</taxon>
        <taxon>Stenosarchaea group</taxon>
        <taxon>Methanomicrobia</taxon>
        <taxon>Methanosarcinales</taxon>
        <taxon>ANME-2 cluster</taxon>
        <taxon>Candidatus Methanocomedenaceae</taxon>
        <taxon>Candidatus Methanomarinus</taxon>
    </lineage>
</organism>
<gene>
    <name evidence="1" type="ORF">C5S46_05950</name>
</gene>
<proteinExistence type="predicted"/>
<protein>
    <submittedName>
        <fullName evidence="1">Uncharacterized protein</fullName>
    </submittedName>
</protein>
<feature type="non-terminal residue" evidence="1">
    <location>
        <position position="1"/>
    </location>
</feature>
<evidence type="ECO:0000313" key="1">
    <source>
        <dbReference type="EMBL" id="TKY91405.1"/>
    </source>
</evidence>
<dbReference type="Proteomes" id="UP000315423">
    <property type="component" value="Unassembled WGS sequence"/>
</dbReference>
<evidence type="ECO:0000313" key="2">
    <source>
        <dbReference type="Proteomes" id="UP000315423"/>
    </source>
</evidence>